<evidence type="ECO:0008006" key="3">
    <source>
        <dbReference type="Google" id="ProtNLM"/>
    </source>
</evidence>
<name>A0A6C2YRZ0_9BACT</name>
<evidence type="ECO:0000313" key="2">
    <source>
        <dbReference type="Proteomes" id="UP000464378"/>
    </source>
</evidence>
<accession>A0A6C2YRZ0</accession>
<dbReference type="EMBL" id="LR593887">
    <property type="protein sequence ID" value="VTS04858.1"/>
    <property type="molecule type" value="Genomic_DNA"/>
</dbReference>
<organism evidence="1">
    <name type="scientific">Tuwongella immobilis</name>
    <dbReference type="NCBI Taxonomy" id="692036"/>
    <lineage>
        <taxon>Bacteria</taxon>
        <taxon>Pseudomonadati</taxon>
        <taxon>Planctomycetota</taxon>
        <taxon>Planctomycetia</taxon>
        <taxon>Gemmatales</taxon>
        <taxon>Gemmataceae</taxon>
        <taxon>Tuwongella</taxon>
    </lineage>
</organism>
<dbReference type="NCBIfam" id="TIGR01443">
    <property type="entry name" value="intein_Cterm"/>
    <property type="match status" value="1"/>
</dbReference>
<dbReference type="AlphaFoldDB" id="A0A6C2YRZ0"/>
<proteinExistence type="predicted"/>
<dbReference type="InterPro" id="IPR030934">
    <property type="entry name" value="Intein_C"/>
</dbReference>
<dbReference type="InParanoid" id="A0A6C2YRZ0"/>
<sequence>MVEVASLLPRGQEPVFNIEVEGDHCYRVGECGVLVHNASVFCPDEAERSCSEFNDIGEFCRDPDFRRRYPYISAREACSVVGGRPGNIVAMNETPNDCNSSRGSRHARCFPGDKPSAISCWCCDENGQVQERWKIARSRI</sequence>
<dbReference type="Proteomes" id="UP000464378">
    <property type="component" value="Chromosome"/>
</dbReference>
<protein>
    <recommendedName>
        <fullName evidence="3">Intein C-terminal splicing domain-containing protein</fullName>
    </recommendedName>
</protein>
<gene>
    <name evidence="1" type="ORF">GMBLW1_02150</name>
</gene>
<evidence type="ECO:0000313" key="1">
    <source>
        <dbReference type="EMBL" id="VIP03745.1"/>
    </source>
</evidence>
<dbReference type="EMBL" id="LR586016">
    <property type="protein sequence ID" value="VIP03745.1"/>
    <property type="molecule type" value="Genomic_DNA"/>
</dbReference>
<keyword evidence="2" id="KW-1185">Reference proteome</keyword>
<reference evidence="1" key="1">
    <citation type="submission" date="2019-04" db="EMBL/GenBank/DDBJ databases">
        <authorList>
            <consortium name="Science for Life Laboratories"/>
        </authorList>
    </citation>
    <scope>NUCLEOTIDE SEQUENCE</scope>
    <source>
        <strain evidence="1">MBLW1</strain>
    </source>
</reference>
<dbReference type="KEGG" id="tim:GMBLW1_02150"/>